<name>A0AAN6DWS8_9EURO</name>
<evidence type="ECO:0000313" key="1">
    <source>
        <dbReference type="EMBL" id="KAI1612904.1"/>
    </source>
</evidence>
<dbReference type="GO" id="GO:0000724">
    <property type="term" value="P:double-strand break repair via homologous recombination"/>
    <property type="evidence" value="ECO:0007669"/>
    <property type="project" value="TreeGrafter"/>
</dbReference>
<sequence length="1165" mass="130549">MMAQSFEAIASSIRSHGEDRLYPADGNAAVSERAQVSVDSLIACLNDGVSFKTDLELDDFVAYGLDQIDRLLEELERPCDHTSTAAGVTVTLPILNRLTVFGYQLSRLTTTSGKILETRCVGSRQRLAILAFSKAFRVQFLKSLNAYVADLSQNGSASDAAFTKPFETEIETVFLLHRVGLSQVCISEISDIVSNHLTGGPLQLDAAEKLASTILTLACVFSVVGKADPETYGDENADSLISSGFSVLSSAINAFFNVFLQERSISNKQLGMLDDFGRRALQWCLWLARSVNRGIADNLLRQIFKYYSTKTVNMLDLFGKTSPATPSFLELQLPAENIVPEPDDTDFQLFLKMVAFTLGQHAVTDAYDPATLRKQGLRKVSLVFSLLPNNGPNVDVEKSIHLADLAAMENRYLLLLTLYHYSPIGYKPDLTYMRNLVEFGKAHYAVCNLVIKCWASIVRSVVPQPMSTMELHQLAVWIQDMIFQICGKLKDAFVDETTAADSLTHENNRKNANALLCSLAERYAEAIDLSLQESQARQLLTGERLDELLALCNPQPWLEDSTTSSILNVVTSYLRKCREPNPLLLDIRQQLRRVLATQLGRDPALDEYLLTSMVETWFQVARTMVLSGNDSWDLYMSQHGTYSFSRIAGNELGRRCHILLLSKIAAADKVYFKEELYLFLEAWLSSMLVPLKDLTFEHILTNTLIQTAPQVLALEALRGRFASGTPNFLLTREDLVHYRLQIVRHVIRTIQDMQYAVDEPLEQGLNKSAAEGLLGVIATALKRTWQQTPTGERAAWTSFMHDVVFEISACTFPNFVIDSWFVDTNETGFQDKILHLERLFILRGEQPAHLDDEHAVQVLRVACEIACAAGDQTKLVHQVAKIFAAADFNYINEEGKYLLDISTQFLFLKAVLPAYIAGTFDEPGLSDRIAPTLLFASPVIAVATTIMSSLELRVDLEDEFHMEQFAETMVMWLVAAGKRLRSTVCDFVNYNTLGLQLEMLAGLVTLCAKACSRWAYLYQLFPNSDRIARLQEYVQTYGMYVYEYACSATGLQCSPSDPEFWETHPDSRVRSAKDFGFYLDEPDSEDDEEVVRLCEYAAKDLERAGKDWIYVRETTQGPVWRFNRGGRGEPSDAVVPDYLSREDGMVQVKCAVEELVNALVLLGVK</sequence>
<dbReference type="GO" id="GO:0005634">
    <property type="term" value="C:nucleus"/>
    <property type="evidence" value="ECO:0007669"/>
    <property type="project" value="InterPro"/>
</dbReference>
<comment type="caution">
    <text evidence="1">The sequence shown here is derived from an EMBL/GenBank/DDBJ whole genome shotgun (WGS) entry which is preliminary data.</text>
</comment>
<proteinExistence type="predicted"/>
<dbReference type="EMBL" id="MU404354">
    <property type="protein sequence ID" value="KAI1612904.1"/>
    <property type="molecule type" value="Genomic_DNA"/>
</dbReference>
<accession>A0AAN6DWS8</accession>
<dbReference type="Pfam" id="PF09462">
    <property type="entry name" value="Mus7"/>
    <property type="match status" value="1"/>
</dbReference>
<dbReference type="PANTHER" id="PTHR28122">
    <property type="entry name" value="E3 UBIQUITIN-PROTEIN LIGASE SUBSTRATE RECEPTOR MMS22"/>
    <property type="match status" value="1"/>
</dbReference>
<evidence type="ECO:0000313" key="2">
    <source>
        <dbReference type="Proteomes" id="UP001203852"/>
    </source>
</evidence>
<protein>
    <submittedName>
        <fullName evidence="1">Mus7/MMS22 family-domain-containing protein</fullName>
    </submittedName>
</protein>
<dbReference type="AlphaFoldDB" id="A0AAN6DWS8"/>
<gene>
    <name evidence="1" type="ORF">EDD36DRAFT_437969</name>
</gene>
<dbReference type="GO" id="GO:0035361">
    <property type="term" value="C:Cul8-RING ubiquitin ligase complex"/>
    <property type="evidence" value="ECO:0007669"/>
    <property type="project" value="TreeGrafter"/>
</dbReference>
<organism evidence="1 2">
    <name type="scientific">Exophiala viscosa</name>
    <dbReference type="NCBI Taxonomy" id="2486360"/>
    <lineage>
        <taxon>Eukaryota</taxon>
        <taxon>Fungi</taxon>
        <taxon>Dikarya</taxon>
        <taxon>Ascomycota</taxon>
        <taxon>Pezizomycotina</taxon>
        <taxon>Eurotiomycetes</taxon>
        <taxon>Chaetothyriomycetidae</taxon>
        <taxon>Chaetothyriales</taxon>
        <taxon>Herpotrichiellaceae</taxon>
        <taxon>Exophiala</taxon>
    </lineage>
</organism>
<reference evidence="1" key="1">
    <citation type="journal article" date="2022" name="bioRxiv">
        <title>Deciphering the potential niche of two novel black yeast fungi from a biological soil crust based on their genomes, phenotypes, and melanin regulation.</title>
        <authorList>
            <consortium name="DOE Joint Genome Institute"/>
            <person name="Carr E.C."/>
            <person name="Barton Q."/>
            <person name="Grambo S."/>
            <person name="Sullivan M."/>
            <person name="Renfro C.M."/>
            <person name="Kuo A."/>
            <person name="Pangilinan J."/>
            <person name="Lipzen A."/>
            <person name="Keymanesh K."/>
            <person name="Savage E."/>
            <person name="Barry K."/>
            <person name="Grigoriev I.V."/>
            <person name="Riekhof W.R."/>
            <person name="Harris S.S."/>
        </authorList>
    </citation>
    <scope>NUCLEOTIDE SEQUENCE</scope>
    <source>
        <strain evidence="1">JF 03-4F</strain>
    </source>
</reference>
<dbReference type="PANTHER" id="PTHR28122:SF1">
    <property type="entry name" value="E3 UBIQUITIN-PROTEIN LIGASE SUBSTRATE RECEPTOR MMS22"/>
    <property type="match status" value="1"/>
</dbReference>
<dbReference type="InterPro" id="IPR019021">
    <property type="entry name" value="Mms22"/>
</dbReference>
<dbReference type="GO" id="GO:0031297">
    <property type="term" value="P:replication fork processing"/>
    <property type="evidence" value="ECO:0007669"/>
    <property type="project" value="InterPro"/>
</dbReference>
<dbReference type="Proteomes" id="UP001203852">
    <property type="component" value="Unassembled WGS sequence"/>
</dbReference>
<keyword evidence="2" id="KW-1185">Reference proteome</keyword>